<protein>
    <submittedName>
        <fullName evidence="1">Uncharacterized protein</fullName>
    </submittedName>
</protein>
<name>X0UGH6_9ZZZZ</name>
<dbReference type="AlphaFoldDB" id="X0UGH6"/>
<accession>X0UGH6</accession>
<organism evidence="1">
    <name type="scientific">marine sediment metagenome</name>
    <dbReference type="NCBI Taxonomy" id="412755"/>
    <lineage>
        <taxon>unclassified sequences</taxon>
        <taxon>metagenomes</taxon>
        <taxon>ecological metagenomes</taxon>
    </lineage>
</organism>
<reference evidence="1" key="1">
    <citation type="journal article" date="2014" name="Front. Microbiol.">
        <title>High frequency of phylogenetically diverse reductive dehalogenase-homologous genes in deep subseafloor sedimentary metagenomes.</title>
        <authorList>
            <person name="Kawai M."/>
            <person name="Futagami T."/>
            <person name="Toyoda A."/>
            <person name="Takaki Y."/>
            <person name="Nishi S."/>
            <person name="Hori S."/>
            <person name="Arai W."/>
            <person name="Tsubouchi T."/>
            <person name="Morono Y."/>
            <person name="Uchiyama I."/>
            <person name="Ito T."/>
            <person name="Fujiyama A."/>
            <person name="Inagaki F."/>
            <person name="Takami H."/>
        </authorList>
    </citation>
    <scope>NUCLEOTIDE SEQUENCE</scope>
    <source>
        <strain evidence="1">Expedition CK06-06</strain>
    </source>
</reference>
<gene>
    <name evidence="1" type="ORF">S01H1_46054</name>
</gene>
<proteinExistence type="predicted"/>
<dbReference type="EMBL" id="BARS01029465">
    <property type="protein sequence ID" value="GAG04844.1"/>
    <property type="molecule type" value="Genomic_DNA"/>
</dbReference>
<feature type="non-terminal residue" evidence="1">
    <location>
        <position position="49"/>
    </location>
</feature>
<evidence type="ECO:0000313" key="1">
    <source>
        <dbReference type="EMBL" id="GAG04844.1"/>
    </source>
</evidence>
<comment type="caution">
    <text evidence="1">The sequence shown here is derived from an EMBL/GenBank/DDBJ whole genome shotgun (WGS) entry which is preliminary data.</text>
</comment>
<sequence>MLVEATMSDWQITVAPEVEARIMAAANHEEGDRVPIWDYIDHPGVYAHL</sequence>